<dbReference type="PANTHER" id="PTHR35176">
    <property type="entry name" value="HEME OXYGENASE HI_0854-RELATED"/>
    <property type="match status" value="1"/>
</dbReference>
<dbReference type="InterPro" id="IPR052019">
    <property type="entry name" value="F420H2_bilvrd_red/Heme_oxyg"/>
</dbReference>
<name>A0A839ZVL3_9CAUL</name>
<comment type="caution">
    <text evidence="3">The sequence shown here is derived from an EMBL/GenBank/DDBJ whole genome shotgun (WGS) entry which is preliminary data.</text>
</comment>
<evidence type="ECO:0000313" key="3">
    <source>
        <dbReference type="EMBL" id="MBB3889350.1"/>
    </source>
</evidence>
<sequence>MCLEILDENRVMSIGTVRSDGWPHVTMVNYLRLGHALYFVISRDSQKFANIDRDHRVSIALGGNQNARGLSIAARAMEVRDDERIKQLNRATQARSKSAAFTPHPSSPLVAIMEARPEIISLVDYATPPGAQRLMRVVEDWRLEPIAS</sequence>
<dbReference type="GO" id="GO:0070967">
    <property type="term" value="F:coenzyme F420 binding"/>
    <property type="evidence" value="ECO:0007669"/>
    <property type="project" value="TreeGrafter"/>
</dbReference>
<dbReference type="InterPro" id="IPR011576">
    <property type="entry name" value="Pyridox_Oxase_N"/>
</dbReference>
<evidence type="ECO:0000256" key="1">
    <source>
        <dbReference type="ARBA" id="ARBA00023002"/>
    </source>
</evidence>
<dbReference type="RefSeq" id="WP_183769366.1">
    <property type="nucleotide sequence ID" value="NZ_JACIDK010000001.1"/>
</dbReference>
<dbReference type="InterPro" id="IPR012349">
    <property type="entry name" value="Split_barrel_FMN-bd"/>
</dbReference>
<gene>
    <name evidence="3" type="ORF">GGQ61_000047</name>
</gene>
<dbReference type="Pfam" id="PF01243">
    <property type="entry name" value="PNPOx_N"/>
    <property type="match status" value="1"/>
</dbReference>
<keyword evidence="4" id="KW-1185">Reference proteome</keyword>
<organism evidence="3 4">
    <name type="scientific">Phenylobacterium haematophilum</name>
    <dbReference type="NCBI Taxonomy" id="98513"/>
    <lineage>
        <taxon>Bacteria</taxon>
        <taxon>Pseudomonadati</taxon>
        <taxon>Pseudomonadota</taxon>
        <taxon>Alphaproteobacteria</taxon>
        <taxon>Caulobacterales</taxon>
        <taxon>Caulobacteraceae</taxon>
        <taxon>Phenylobacterium</taxon>
    </lineage>
</organism>
<reference evidence="3 4" key="1">
    <citation type="submission" date="2020-08" db="EMBL/GenBank/DDBJ databases">
        <title>Genomic Encyclopedia of Type Strains, Phase IV (KMG-IV): sequencing the most valuable type-strain genomes for metagenomic binning, comparative biology and taxonomic classification.</title>
        <authorList>
            <person name="Goeker M."/>
        </authorList>
    </citation>
    <scope>NUCLEOTIDE SEQUENCE [LARGE SCALE GENOMIC DNA]</scope>
    <source>
        <strain evidence="3 4">DSM 21793</strain>
    </source>
</reference>
<dbReference type="PANTHER" id="PTHR35176:SF6">
    <property type="entry name" value="HEME OXYGENASE HI_0854-RELATED"/>
    <property type="match status" value="1"/>
</dbReference>
<dbReference type="EMBL" id="JACIDK010000001">
    <property type="protein sequence ID" value="MBB3889350.1"/>
    <property type="molecule type" value="Genomic_DNA"/>
</dbReference>
<evidence type="ECO:0000313" key="4">
    <source>
        <dbReference type="Proteomes" id="UP000530564"/>
    </source>
</evidence>
<accession>A0A839ZVL3</accession>
<proteinExistence type="predicted"/>
<protein>
    <submittedName>
        <fullName evidence="3">Nitroimidazol reductase NimA-like FMN-containing flavoprotein (Pyridoxamine 5'-phosphate oxidase superfamily)</fullName>
    </submittedName>
</protein>
<dbReference type="GO" id="GO:0016627">
    <property type="term" value="F:oxidoreductase activity, acting on the CH-CH group of donors"/>
    <property type="evidence" value="ECO:0007669"/>
    <property type="project" value="TreeGrafter"/>
</dbReference>
<dbReference type="AlphaFoldDB" id="A0A839ZVL3"/>
<feature type="domain" description="Pyridoxamine 5'-phosphate oxidase N-terminal" evidence="2">
    <location>
        <begin position="4"/>
        <end position="121"/>
    </location>
</feature>
<keyword evidence="1" id="KW-0560">Oxidoreductase</keyword>
<dbReference type="SUPFAM" id="SSF50475">
    <property type="entry name" value="FMN-binding split barrel"/>
    <property type="match status" value="1"/>
</dbReference>
<evidence type="ECO:0000259" key="2">
    <source>
        <dbReference type="Pfam" id="PF01243"/>
    </source>
</evidence>
<dbReference type="Gene3D" id="2.30.110.10">
    <property type="entry name" value="Electron Transport, Fmn-binding Protein, Chain A"/>
    <property type="match status" value="1"/>
</dbReference>
<dbReference type="Proteomes" id="UP000530564">
    <property type="component" value="Unassembled WGS sequence"/>
</dbReference>
<dbReference type="GO" id="GO:0005829">
    <property type="term" value="C:cytosol"/>
    <property type="evidence" value="ECO:0007669"/>
    <property type="project" value="TreeGrafter"/>
</dbReference>